<keyword evidence="1" id="KW-1133">Transmembrane helix</keyword>
<dbReference type="EMBL" id="VDFR01000206">
    <property type="protein sequence ID" value="TNC31273.1"/>
    <property type="molecule type" value="Genomic_DNA"/>
</dbReference>
<dbReference type="InterPro" id="IPR012495">
    <property type="entry name" value="TadE-like_dom"/>
</dbReference>
<comment type="caution">
    <text evidence="3">The sequence shown here is derived from an EMBL/GenBank/DDBJ whole genome shotgun (WGS) entry which is preliminary data.</text>
</comment>
<evidence type="ECO:0000313" key="3">
    <source>
        <dbReference type="EMBL" id="TNC31273.1"/>
    </source>
</evidence>
<feature type="transmembrane region" description="Helical" evidence="1">
    <location>
        <begin position="12"/>
        <end position="33"/>
    </location>
</feature>
<feature type="domain" description="TadE-like" evidence="2">
    <location>
        <begin position="12"/>
        <end position="54"/>
    </location>
</feature>
<evidence type="ECO:0000259" key="2">
    <source>
        <dbReference type="Pfam" id="PF07811"/>
    </source>
</evidence>
<keyword evidence="1" id="KW-0472">Membrane</keyword>
<evidence type="ECO:0000313" key="4">
    <source>
        <dbReference type="Proteomes" id="UP000306740"/>
    </source>
</evidence>
<evidence type="ECO:0000256" key="1">
    <source>
        <dbReference type="SAM" id="Phobius"/>
    </source>
</evidence>
<accession>A0A5C4M9F2</accession>
<organism evidence="3 4">
    <name type="scientific">Mumia zhuanghuii</name>
    <dbReference type="NCBI Taxonomy" id="2585211"/>
    <lineage>
        <taxon>Bacteria</taxon>
        <taxon>Bacillati</taxon>
        <taxon>Actinomycetota</taxon>
        <taxon>Actinomycetes</taxon>
        <taxon>Propionibacteriales</taxon>
        <taxon>Nocardioidaceae</taxon>
        <taxon>Mumia</taxon>
    </lineage>
</organism>
<protein>
    <submittedName>
        <fullName evidence="3">Pilus assembly protein</fullName>
    </submittedName>
</protein>
<dbReference type="Pfam" id="PF07811">
    <property type="entry name" value="TadE"/>
    <property type="match status" value="1"/>
</dbReference>
<name>A0A5C4M9F2_9ACTN</name>
<dbReference type="RefSeq" id="WP_139086375.1">
    <property type="nucleotide sequence ID" value="NZ_VDFR01000206.1"/>
</dbReference>
<reference evidence="3 4" key="1">
    <citation type="submission" date="2019-05" db="EMBL/GenBank/DDBJ databases">
        <title>Mumia sp. nov., isolated from the intestinal contents of plateau pika (Ochotona curzoniae) in the Qinghai-Tibet plateau of China.</title>
        <authorList>
            <person name="Tian Z."/>
        </authorList>
    </citation>
    <scope>NUCLEOTIDE SEQUENCE [LARGE SCALE GENOMIC DNA]</scope>
    <source>
        <strain evidence="4">527</strain>
    </source>
</reference>
<sequence length="130" mass="13392">MNRRARPPSEHGSAVAEFCLVMVVLVPLVLGVMQVGFVLHVRNTITAAAADGARVASRAGATPEDGVRRAREQITQALSGRYARDVSSARGAADGQPIVLVRVRAEVPALGVAGPAVTVTGTGRAVEEVG</sequence>
<dbReference type="AlphaFoldDB" id="A0A5C4M9F2"/>
<dbReference type="OrthoDB" id="3826566at2"/>
<proteinExistence type="predicted"/>
<dbReference type="Proteomes" id="UP000306740">
    <property type="component" value="Unassembled WGS sequence"/>
</dbReference>
<keyword evidence="1" id="KW-0812">Transmembrane</keyword>
<gene>
    <name evidence="3" type="ORF">FHE65_31870</name>
</gene>